<feature type="region of interest" description="Disordered" evidence="6">
    <location>
        <begin position="1"/>
        <end position="29"/>
    </location>
</feature>
<feature type="compositionally biased region" description="Low complexity" evidence="6">
    <location>
        <begin position="464"/>
        <end position="481"/>
    </location>
</feature>
<dbReference type="InterPro" id="IPR006685">
    <property type="entry name" value="MscS_channel_2nd"/>
</dbReference>
<dbReference type="PROSITE" id="PS50222">
    <property type="entry name" value="EF_HAND_2"/>
    <property type="match status" value="1"/>
</dbReference>
<evidence type="ECO:0000313" key="9">
    <source>
        <dbReference type="EMBL" id="EIE24447.1"/>
    </source>
</evidence>
<feature type="transmembrane region" description="Helical" evidence="7">
    <location>
        <begin position="880"/>
        <end position="899"/>
    </location>
</feature>
<dbReference type="InterPro" id="IPR002048">
    <property type="entry name" value="EF_hand_dom"/>
</dbReference>
<dbReference type="PROSITE" id="PS00018">
    <property type="entry name" value="EF_HAND_1"/>
    <property type="match status" value="1"/>
</dbReference>
<dbReference type="GO" id="GO:0005509">
    <property type="term" value="F:calcium ion binding"/>
    <property type="evidence" value="ECO:0007669"/>
    <property type="project" value="InterPro"/>
</dbReference>
<feature type="transmembrane region" description="Helical" evidence="7">
    <location>
        <begin position="311"/>
        <end position="336"/>
    </location>
</feature>
<feature type="region of interest" description="Disordered" evidence="6">
    <location>
        <begin position="51"/>
        <end position="157"/>
    </location>
</feature>
<keyword evidence="10" id="KW-1185">Reference proteome</keyword>
<dbReference type="GO" id="GO:0008381">
    <property type="term" value="F:mechanosensitive monoatomic ion channel activity"/>
    <property type="evidence" value="ECO:0007669"/>
    <property type="project" value="TreeGrafter"/>
</dbReference>
<feature type="transmembrane region" description="Helical" evidence="7">
    <location>
        <begin position="855"/>
        <end position="873"/>
    </location>
</feature>
<dbReference type="Gene3D" id="2.30.30.60">
    <property type="match status" value="1"/>
</dbReference>
<evidence type="ECO:0000256" key="2">
    <source>
        <dbReference type="ARBA" id="ARBA00008017"/>
    </source>
</evidence>
<name>I0Z1C8_COCSC</name>
<dbReference type="SUPFAM" id="SSF50182">
    <property type="entry name" value="Sm-like ribonucleoproteins"/>
    <property type="match status" value="1"/>
</dbReference>
<evidence type="ECO:0000259" key="8">
    <source>
        <dbReference type="PROSITE" id="PS50222"/>
    </source>
</evidence>
<evidence type="ECO:0000256" key="4">
    <source>
        <dbReference type="ARBA" id="ARBA00022989"/>
    </source>
</evidence>
<dbReference type="KEGG" id="csl:COCSUDRAFT_61872"/>
<comment type="caution">
    <text evidence="9">The sequence shown here is derived from an EMBL/GenBank/DDBJ whole genome shotgun (WGS) entry which is preliminary data.</text>
</comment>
<dbReference type="AlphaFoldDB" id="I0Z1C8"/>
<dbReference type="EMBL" id="AGSI01000005">
    <property type="protein sequence ID" value="EIE24447.1"/>
    <property type="molecule type" value="Genomic_DNA"/>
</dbReference>
<evidence type="ECO:0000256" key="7">
    <source>
        <dbReference type="SAM" id="Phobius"/>
    </source>
</evidence>
<dbReference type="PANTHER" id="PTHR31618">
    <property type="entry name" value="MECHANOSENSITIVE ION CHANNEL PROTEIN 5"/>
    <property type="match status" value="1"/>
</dbReference>
<evidence type="ECO:0000256" key="3">
    <source>
        <dbReference type="ARBA" id="ARBA00022692"/>
    </source>
</evidence>
<evidence type="ECO:0000256" key="1">
    <source>
        <dbReference type="ARBA" id="ARBA00004141"/>
    </source>
</evidence>
<dbReference type="Proteomes" id="UP000007264">
    <property type="component" value="Unassembled WGS sequence"/>
</dbReference>
<dbReference type="GeneID" id="17042449"/>
<gene>
    <name evidence="9" type="ORF">COCSUDRAFT_61872</name>
</gene>
<dbReference type="RefSeq" id="XP_005648991.1">
    <property type="nucleotide sequence ID" value="XM_005648934.1"/>
</dbReference>
<dbReference type="GO" id="GO:0006820">
    <property type="term" value="P:monoatomic anion transport"/>
    <property type="evidence" value="ECO:0007669"/>
    <property type="project" value="TreeGrafter"/>
</dbReference>
<comment type="subcellular location">
    <subcellularLocation>
        <location evidence="1">Membrane</location>
        <topology evidence="1">Multi-pass membrane protein</topology>
    </subcellularLocation>
</comment>
<dbReference type="InterPro" id="IPR010920">
    <property type="entry name" value="LSM_dom_sf"/>
</dbReference>
<sequence length="1084" mass="118775">MPDPGAAAGQLHRGRTPSAARRNLSMDPQDAEAVALQEIVVAGAINQQIQQADGRNTGANASSGPNYSFAAPTHGRGNTLRPSNLPGPQHADSKPQQWEQPPGDESRGRQGKAARSGVEGGNASVHRLAADSTRSSQEGGGRRRPTPKGIPPSPGSWWKFNEDLDDEAKATKPFWRRWKFYRTTFLFLTSFALIVAGVLLRVLNTQGLPTGKNAPPINGWQRFKAELRDFELWRWFFFFGGLAPIWWFGDFVVRLLVFLVESAFLNTKNVMYFLVAIRKPFGHFVRAVLLMPLYVPLFSPKAYSSDTASTVYVYVLKAIACLILFTFANVLSTLLAKMMASHFHKATHFHKMQEAIRKEYYLSVLSAPRPGRGPRQPFSSDVDLYKMGSTGMNCSGSDGEGIGLAGSKLNRSTVFSNQLYNALVAPVAKVLPGGQGRAASAPLNFSFHSATGASPPHREGGLQPTAAASGPSGAPPSIATPDGSAAGIIFSNPLALPPVSAPPIQVPHTVASPPRRPPALPEGVPPTPRLAAHAKENLSLPNGPELSLAMPTLDKEAPVNATTDDYYGPGNAERVAAARASARRKLLSNSSRDSFTTAPDTTPGSAAGAQNAQHPATLTRLIWRRSLLRWRLYLSIALAAASADSSAAALFRARQDFHFVGTAEVERSEGSRQKLLNPLAKEGSGAFHKFSSISLGQQKFSPEDLIVETIANSEKPPDLREGDAKGEAMAARLHAVEKHLRKNPLQGGLFVDKLQRSTSKKGVQEAAEKQAKRVAFYIYWNLKPFSNRKYLVAEDFEEVLPLEQSREAFRILDQDANGKLTPRELCQGVCEIFRERTNLAIQLKDTKTVVGRLKFVISIILHILFAFFYLTIYNVDIQKVWLLFSSVVLAFAFVFGNSIRQLYEAVIFLFVIHPYDVGDWLMIDGNQYQASLYPFPTLVEEISLATTTIRGADMVRQYYPNTKMTASSIANLSRSDNKYEIFKIPVGLGTPSQVVEAVTRRVDEHLKSNKLEFTGNRDIVFKEITETMPIRMLILVAVQMSHTGSDVGRTLRARSAILTVVNDTLQGMGVFKDGELHAFVEDAP</sequence>
<feature type="domain" description="EF-hand" evidence="8">
    <location>
        <begin position="800"/>
        <end position="835"/>
    </location>
</feature>
<feature type="transmembrane region" description="Helical" evidence="7">
    <location>
        <begin position="281"/>
        <end position="299"/>
    </location>
</feature>
<proteinExistence type="inferred from homology"/>
<organism evidence="9 10">
    <name type="scientific">Coccomyxa subellipsoidea (strain C-169)</name>
    <name type="common">Green microalga</name>
    <dbReference type="NCBI Taxonomy" id="574566"/>
    <lineage>
        <taxon>Eukaryota</taxon>
        <taxon>Viridiplantae</taxon>
        <taxon>Chlorophyta</taxon>
        <taxon>core chlorophytes</taxon>
        <taxon>Trebouxiophyceae</taxon>
        <taxon>Trebouxiophyceae incertae sedis</taxon>
        <taxon>Coccomyxaceae</taxon>
        <taxon>Coccomyxa</taxon>
        <taxon>Coccomyxa subellipsoidea</taxon>
    </lineage>
</organism>
<evidence type="ECO:0000256" key="5">
    <source>
        <dbReference type="ARBA" id="ARBA00023136"/>
    </source>
</evidence>
<feature type="transmembrane region" description="Helical" evidence="7">
    <location>
        <begin position="235"/>
        <end position="260"/>
    </location>
</feature>
<keyword evidence="3 7" id="KW-0812">Transmembrane</keyword>
<accession>I0Z1C8</accession>
<feature type="compositionally biased region" description="Polar residues" evidence="6">
    <location>
        <begin position="51"/>
        <end position="66"/>
    </location>
</feature>
<protein>
    <recommendedName>
        <fullName evidence="8">EF-hand domain-containing protein</fullName>
    </recommendedName>
</protein>
<dbReference type="eggNOG" id="KOG4629">
    <property type="taxonomic scope" value="Eukaryota"/>
</dbReference>
<comment type="similarity">
    <text evidence="2">Belongs to the MscS (TC 1.A.23) family.</text>
</comment>
<dbReference type="STRING" id="574566.I0Z1C8"/>
<dbReference type="InterPro" id="IPR023408">
    <property type="entry name" value="MscS_beta-dom_sf"/>
</dbReference>
<feature type="compositionally biased region" description="Polar residues" evidence="6">
    <location>
        <begin position="593"/>
        <end position="612"/>
    </location>
</feature>
<evidence type="ECO:0000256" key="6">
    <source>
        <dbReference type="SAM" id="MobiDB-lite"/>
    </source>
</evidence>
<reference evidence="9 10" key="1">
    <citation type="journal article" date="2012" name="Genome Biol.">
        <title>The genome of the polar eukaryotic microalga coccomyxa subellipsoidea reveals traits of cold adaptation.</title>
        <authorList>
            <person name="Blanc G."/>
            <person name="Agarkova I."/>
            <person name="Grimwood J."/>
            <person name="Kuo A."/>
            <person name="Brueggeman A."/>
            <person name="Dunigan D."/>
            <person name="Gurnon J."/>
            <person name="Ladunga I."/>
            <person name="Lindquist E."/>
            <person name="Lucas S."/>
            <person name="Pangilinan J."/>
            <person name="Proschold T."/>
            <person name="Salamov A."/>
            <person name="Schmutz J."/>
            <person name="Weeks D."/>
            <person name="Yamada T."/>
            <person name="Claverie J.M."/>
            <person name="Grigoriev I."/>
            <person name="Van Etten J."/>
            <person name="Lomsadze A."/>
            <person name="Borodovsky M."/>
        </authorList>
    </citation>
    <scope>NUCLEOTIDE SEQUENCE [LARGE SCALE GENOMIC DNA]</scope>
    <source>
        <strain evidence="9 10">C-169</strain>
    </source>
</reference>
<dbReference type="PANTHER" id="PTHR31618:SF1">
    <property type="entry name" value="EF-HAND DOMAIN-CONTAINING PROTEIN"/>
    <property type="match status" value="1"/>
</dbReference>
<evidence type="ECO:0000313" key="10">
    <source>
        <dbReference type="Proteomes" id="UP000007264"/>
    </source>
</evidence>
<feature type="region of interest" description="Disordered" evidence="6">
    <location>
        <begin position="579"/>
        <end position="612"/>
    </location>
</feature>
<keyword evidence="4 7" id="KW-1133">Transmembrane helix</keyword>
<keyword evidence="5 7" id="KW-0472">Membrane</keyword>
<dbReference type="Pfam" id="PF00924">
    <property type="entry name" value="MS_channel_2nd"/>
    <property type="match status" value="1"/>
</dbReference>
<feature type="region of interest" description="Disordered" evidence="6">
    <location>
        <begin position="449"/>
        <end position="483"/>
    </location>
</feature>
<dbReference type="InterPro" id="IPR018247">
    <property type="entry name" value="EF_Hand_1_Ca_BS"/>
</dbReference>
<dbReference type="GO" id="GO:0005886">
    <property type="term" value="C:plasma membrane"/>
    <property type="evidence" value="ECO:0007669"/>
    <property type="project" value="TreeGrafter"/>
</dbReference>
<feature type="transmembrane region" description="Helical" evidence="7">
    <location>
        <begin position="185"/>
        <end position="203"/>
    </location>
</feature>
<dbReference type="InterPro" id="IPR016688">
    <property type="entry name" value="MscS-like_plants/fungi"/>
</dbReference>
<dbReference type="OrthoDB" id="544685at2759"/>